<evidence type="ECO:0000256" key="1">
    <source>
        <dbReference type="ARBA" id="ARBA00022723"/>
    </source>
</evidence>
<evidence type="ECO:0000256" key="3">
    <source>
        <dbReference type="ARBA" id="ARBA00022771"/>
    </source>
</evidence>
<dbReference type="EMBL" id="MFJG01000003">
    <property type="protein sequence ID" value="OGG07676.1"/>
    <property type="molecule type" value="Genomic_DNA"/>
</dbReference>
<dbReference type="Gene3D" id="6.10.250.240">
    <property type="match status" value="1"/>
</dbReference>
<dbReference type="HAMAP" id="MF_00017">
    <property type="entry name" value="RecR"/>
    <property type="match status" value="1"/>
</dbReference>
<gene>
    <name evidence="7" type="primary">recR</name>
    <name evidence="9" type="ORF">A2872_01810</name>
</gene>
<name>A0A1F5Z5G3_9BACT</name>
<evidence type="ECO:0000313" key="9">
    <source>
        <dbReference type="EMBL" id="OGG07676.1"/>
    </source>
</evidence>
<sequence>MQFPKQIKNLIDGFEQLPGIGPKTAERLAFYLLHVPDSVTVALGKALIDLKRDLVLCSVCKNITNAEICDLCSGSSRDKNTICVVESPLDVFSFERSGKYNGLYHVLHGLIDPLHSVGPDELYIDDLIKREADEIILALNPTMEGEATAMYLAKKLNQLKGRTNLKITRLGIGLPIGGDLQYADETTLTRALEGRQSYE</sequence>
<organism evidence="9 10">
    <name type="scientific">Candidatus Gottesmanbacteria bacterium RIFCSPHIGHO2_01_FULL_42_12</name>
    <dbReference type="NCBI Taxonomy" id="1798377"/>
    <lineage>
        <taxon>Bacteria</taxon>
        <taxon>Candidatus Gottesmaniibacteriota</taxon>
    </lineage>
</organism>
<keyword evidence="3 7" id="KW-0863">Zinc-finger</keyword>
<keyword evidence="2 7" id="KW-0227">DNA damage</keyword>
<dbReference type="Proteomes" id="UP000178681">
    <property type="component" value="Unassembled WGS sequence"/>
</dbReference>
<evidence type="ECO:0000256" key="2">
    <source>
        <dbReference type="ARBA" id="ARBA00022763"/>
    </source>
</evidence>
<dbReference type="Pfam" id="PF21175">
    <property type="entry name" value="RecR_C"/>
    <property type="match status" value="1"/>
</dbReference>
<evidence type="ECO:0000256" key="4">
    <source>
        <dbReference type="ARBA" id="ARBA00022833"/>
    </source>
</evidence>
<dbReference type="SMART" id="SM00493">
    <property type="entry name" value="TOPRIM"/>
    <property type="match status" value="1"/>
</dbReference>
<dbReference type="NCBIfam" id="TIGR00615">
    <property type="entry name" value="recR"/>
    <property type="match status" value="1"/>
</dbReference>
<dbReference type="GO" id="GO:0006281">
    <property type="term" value="P:DNA repair"/>
    <property type="evidence" value="ECO:0007669"/>
    <property type="project" value="UniProtKB-UniRule"/>
</dbReference>
<evidence type="ECO:0000256" key="6">
    <source>
        <dbReference type="ARBA" id="ARBA00023204"/>
    </source>
</evidence>
<protein>
    <recommendedName>
        <fullName evidence="7">Recombination protein RecR</fullName>
    </recommendedName>
</protein>
<keyword evidence="5 7" id="KW-0233">DNA recombination</keyword>
<dbReference type="AlphaFoldDB" id="A0A1F5Z5G3"/>
<dbReference type="Gene3D" id="3.30.60.80">
    <property type="match status" value="1"/>
</dbReference>
<dbReference type="GO" id="GO:0008270">
    <property type="term" value="F:zinc ion binding"/>
    <property type="evidence" value="ECO:0007669"/>
    <property type="project" value="UniProtKB-KW"/>
</dbReference>
<evidence type="ECO:0000259" key="8">
    <source>
        <dbReference type="PROSITE" id="PS50880"/>
    </source>
</evidence>
<dbReference type="InterPro" id="IPR000093">
    <property type="entry name" value="DNA_Rcmb_RecR"/>
</dbReference>
<reference evidence="9 10" key="1">
    <citation type="journal article" date="2016" name="Nat. Commun.">
        <title>Thousands of microbial genomes shed light on interconnected biogeochemical processes in an aquifer system.</title>
        <authorList>
            <person name="Anantharaman K."/>
            <person name="Brown C.T."/>
            <person name="Hug L.A."/>
            <person name="Sharon I."/>
            <person name="Castelle C.J."/>
            <person name="Probst A.J."/>
            <person name="Thomas B.C."/>
            <person name="Singh A."/>
            <person name="Wilkins M.J."/>
            <person name="Karaoz U."/>
            <person name="Brodie E.L."/>
            <person name="Williams K.H."/>
            <person name="Hubbard S.S."/>
            <person name="Banfield J.F."/>
        </authorList>
    </citation>
    <scope>NUCLEOTIDE SEQUENCE [LARGE SCALE GENOMIC DNA]</scope>
</reference>
<evidence type="ECO:0000256" key="5">
    <source>
        <dbReference type="ARBA" id="ARBA00023172"/>
    </source>
</evidence>
<dbReference type="PANTHER" id="PTHR30446:SF0">
    <property type="entry name" value="RECOMBINATION PROTEIN RECR"/>
    <property type="match status" value="1"/>
</dbReference>
<dbReference type="PROSITE" id="PS01300">
    <property type="entry name" value="RECR"/>
    <property type="match status" value="1"/>
</dbReference>
<accession>A0A1F5Z5G3</accession>
<dbReference type="GO" id="GO:0003677">
    <property type="term" value="F:DNA binding"/>
    <property type="evidence" value="ECO:0007669"/>
    <property type="project" value="UniProtKB-UniRule"/>
</dbReference>
<dbReference type="GO" id="GO:0006310">
    <property type="term" value="P:DNA recombination"/>
    <property type="evidence" value="ECO:0007669"/>
    <property type="project" value="UniProtKB-UniRule"/>
</dbReference>
<dbReference type="SUPFAM" id="SSF111304">
    <property type="entry name" value="Recombination protein RecR"/>
    <property type="match status" value="1"/>
</dbReference>
<dbReference type="InterPro" id="IPR006171">
    <property type="entry name" value="TOPRIM_dom"/>
</dbReference>
<evidence type="ECO:0000256" key="7">
    <source>
        <dbReference type="HAMAP-Rule" id="MF_00017"/>
    </source>
</evidence>
<keyword evidence="6 7" id="KW-0234">DNA repair</keyword>
<feature type="domain" description="Toprim" evidence="8">
    <location>
        <begin position="80"/>
        <end position="175"/>
    </location>
</feature>
<dbReference type="InterPro" id="IPR034137">
    <property type="entry name" value="TOPRIM_RecR"/>
</dbReference>
<dbReference type="STRING" id="1798377.A2872_01810"/>
<evidence type="ECO:0000313" key="10">
    <source>
        <dbReference type="Proteomes" id="UP000178681"/>
    </source>
</evidence>
<comment type="function">
    <text evidence="7">May play a role in DNA repair. It seems to be involved in an RecBC-independent recombinational process of DNA repair. It may act with RecF and RecO.</text>
</comment>
<dbReference type="Pfam" id="PF13662">
    <property type="entry name" value="Toprim_4"/>
    <property type="match status" value="1"/>
</dbReference>
<keyword evidence="1 7" id="KW-0479">Metal-binding</keyword>
<dbReference type="InterPro" id="IPR015967">
    <property type="entry name" value="Rcmb_RecR_Znf"/>
</dbReference>
<dbReference type="PANTHER" id="PTHR30446">
    <property type="entry name" value="RECOMBINATION PROTEIN RECR"/>
    <property type="match status" value="1"/>
</dbReference>
<dbReference type="Gene3D" id="3.40.1360.10">
    <property type="match status" value="1"/>
</dbReference>
<feature type="zinc finger region" description="C4-type" evidence="7">
    <location>
        <begin position="57"/>
        <end position="72"/>
    </location>
</feature>
<dbReference type="CDD" id="cd01025">
    <property type="entry name" value="TOPRIM_recR"/>
    <property type="match status" value="1"/>
</dbReference>
<dbReference type="Gene3D" id="1.10.8.420">
    <property type="entry name" value="RecR Domain 1"/>
    <property type="match status" value="1"/>
</dbReference>
<comment type="similarity">
    <text evidence="7">Belongs to the RecR family.</text>
</comment>
<dbReference type="InterPro" id="IPR023627">
    <property type="entry name" value="Rcmb_RecR"/>
</dbReference>
<comment type="caution">
    <text evidence="9">The sequence shown here is derived from an EMBL/GenBank/DDBJ whole genome shotgun (WGS) entry which is preliminary data.</text>
</comment>
<proteinExistence type="inferred from homology"/>
<dbReference type="Pfam" id="PF21176">
    <property type="entry name" value="RecR_HhH"/>
    <property type="match status" value="1"/>
</dbReference>
<dbReference type="PROSITE" id="PS50880">
    <property type="entry name" value="TOPRIM"/>
    <property type="match status" value="1"/>
</dbReference>
<keyword evidence="4 7" id="KW-0862">Zinc</keyword>